<dbReference type="InterPro" id="IPR029063">
    <property type="entry name" value="SAM-dependent_MTases_sf"/>
</dbReference>
<keyword evidence="4 7" id="KW-0489">Methyltransferase</keyword>
<evidence type="ECO:0000313" key="9">
    <source>
        <dbReference type="Proteomes" id="UP001065174"/>
    </source>
</evidence>
<organism evidence="8 9">
    <name type="scientific">Reichenbachiella agarivorans</name>
    <dbReference type="NCBI Taxonomy" id="2979464"/>
    <lineage>
        <taxon>Bacteria</taxon>
        <taxon>Pseudomonadati</taxon>
        <taxon>Bacteroidota</taxon>
        <taxon>Cytophagia</taxon>
        <taxon>Cytophagales</taxon>
        <taxon>Reichenbachiellaceae</taxon>
        <taxon>Reichenbachiella</taxon>
    </lineage>
</organism>
<dbReference type="EMBL" id="CP106679">
    <property type="protein sequence ID" value="UXP31880.1"/>
    <property type="molecule type" value="Genomic_DNA"/>
</dbReference>
<evidence type="ECO:0000256" key="6">
    <source>
        <dbReference type="ARBA" id="ARBA00022691"/>
    </source>
</evidence>
<name>A0ABY6CMY5_9BACT</name>
<evidence type="ECO:0000313" key="8">
    <source>
        <dbReference type="EMBL" id="UXP31880.1"/>
    </source>
</evidence>
<dbReference type="PROSITE" id="PS01279">
    <property type="entry name" value="PCMT"/>
    <property type="match status" value="1"/>
</dbReference>
<dbReference type="Proteomes" id="UP001065174">
    <property type="component" value="Chromosome"/>
</dbReference>
<dbReference type="CDD" id="cd02440">
    <property type="entry name" value="AdoMet_MTases"/>
    <property type="match status" value="1"/>
</dbReference>
<reference evidence="8" key="1">
    <citation type="submission" date="2022-09" db="EMBL/GenBank/DDBJ databases">
        <title>Comparative genomics and taxonomic characterization of three novel marine species of genus Reichenbachiella exhibiting antioxidant and polysaccharide degradation activities.</title>
        <authorList>
            <person name="Muhammad N."/>
            <person name="Lee Y.-J."/>
            <person name="Ko J."/>
            <person name="Kim S.-G."/>
        </authorList>
    </citation>
    <scope>NUCLEOTIDE SEQUENCE</scope>
    <source>
        <strain evidence="8">BKB1-1</strain>
    </source>
</reference>
<comment type="similarity">
    <text evidence="2 7">Belongs to the methyltransferase superfamily. L-isoaspartyl/D-aspartyl protein methyltransferase family.</text>
</comment>
<evidence type="ECO:0000256" key="4">
    <source>
        <dbReference type="ARBA" id="ARBA00022603"/>
    </source>
</evidence>
<dbReference type="InterPro" id="IPR000682">
    <property type="entry name" value="PCMT"/>
</dbReference>
<keyword evidence="9" id="KW-1185">Reference proteome</keyword>
<protein>
    <recommendedName>
        <fullName evidence="7">Protein-L-isoaspartate O-methyltransferase</fullName>
        <ecNumber evidence="7">2.1.1.77</ecNumber>
    </recommendedName>
    <alternativeName>
        <fullName evidence="7">L-isoaspartyl protein carboxyl methyltransferase</fullName>
    </alternativeName>
    <alternativeName>
        <fullName evidence="7">Protein L-isoaspartyl methyltransferase</fullName>
    </alternativeName>
    <alternativeName>
        <fullName evidence="7">Protein-beta-aspartate methyltransferase</fullName>
        <shortName evidence="7">PIMT</shortName>
    </alternativeName>
</protein>
<dbReference type="RefSeq" id="WP_262309319.1">
    <property type="nucleotide sequence ID" value="NZ_CP106679.1"/>
</dbReference>
<dbReference type="HAMAP" id="MF_00090">
    <property type="entry name" value="PIMT"/>
    <property type="match status" value="1"/>
</dbReference>
<dbReference type="NCBIfam" id="TIGR00080">
    <property type="entry name" value="pimt"/>
    <property type="match status" value="1"/>
</dbReference>
<accession>A0ABY6CMY5</accession>
<dbReference type="Gene3D" id="3.40.50.150">
    <property type="entry name" value="Vaccinia Virus protein VP39"/>
    <property type="match status" value="1"/>
</dbReference>
<dbReference type="PANTHER" id="PTHR11579">
    <property type="entry name" value="PROTEIN-L-ISOASPARTATE O-METHYLTRANSFERASE"/>
    <property type="match status" value="1"/>
</dbReference>
<dbReference type="EC" id="2.1.1.77" evidence="7"/>
<dbReference type="Pfam" id="PF01135">
    <property type="entry name" value="PCMT"/>
    <property type="match status" value="1"/>
</dbReference>
<evidence type="ECO:0000256" key="2">
    <source>
        <dbReference type="ARBA" id="ARBA00005369"/>
    </source>
</evidence>
<dbReference type="GO" id="GO:0004719">
    <property type="term" value="F:protein-L-isoaspartate (D-aspartate) O-methyltransferase activity"/>
    <property type="evidence" value="ECO:0007669"/>
    <property type="project" value="UniProtKB-EC"/>
</dbReference>
<dbReference type="NCBIfam" id="NF001453">
    <property type="entry name" value="PRK00312.1"/>
    <property type="match status" value="1"/>
</dbReference>
<comment type="catalytic activity">
    <reaction evidence="7">
        <text>[protein]-L-isoaspartate + S-adenosyl-L-methionine = [protein]-L-isoaspartate alpha-methyl ester + S-adenosyl-L-homocysteine</text>
        <dbReference type="Rhea" id="RHEA:12705"/>
        <dbReference type="Rhea" id="RHEA-COMP:12143"/>
        <dbReference type="Rhea" id="RHEA-COMP:12144"/>
        <dbReference type="ChEBI" id="CHEBI:57856"/>
        <dbReference type="ChEBI" id="CHEBI:59789"/>
        <dbReference type="ChEBI" id="CHEBI:90596"/>
        <dbReference type="ChEBI" id="CHEBI:90598"/>
        <dbReference type="EC" id="2.1.1.77"/>
    </reaction>
</comment>
<gene>
    <name evidence="7" type="primary">pcm</name>
    <name evidence="8" type="ORF">N6H18_16150</name>
</gene>
<feature type="active site" evidence="7">
    <location>
        <position position="55"/>
    </location>
</feature>
<comment type="function">
    <text evidence="7">Catalyzes the methyl esterification of L-isoaspartyl residues in peptides and proteins that result from spontaneous decomposition of normal L-aspartyl and L-asparaginyl residues. It plays a role in the repair and/or degradation of damaged proteins.</text>
</comment>
<keyword evidence="5 7" id="KW-0808">Transferase</keyword>
<evidence type="ECO:0000256" key="5">
    <source>
        <dbReference type="ARBA" id="ARBA00022679"/>
    </source>
</evidence>
<evidence type="ECO:0000256" key="1">
    <source>
        <dbReference type="ARBA" id="ARBA00004496"/>
    </source>
</evidence>
<keyword evidence="6 7" id="KW-0949">S-adenosyl-L-methionine</keyword>
<evidence type="ECO:0000256" key="3">
    <source>
        <dbReference type="ARBA" id="ARBA00022490"/>
    </source>
</evidence>
<evidence type="ECO:0000256" key="7">
    <source>
        <dbReference type="HAMAP-Rule" id="MF_00090"/>
    </source>
</evidence>
<keyword evidence="3 7" id="KW-0963">Cytoplasm</keyword>
<dbReference type="SUPFAM" id="SSF53335">
    <property type="entry name" value="S-adenosyl-L-methionine-dependent methyltransferases"/>
    <property type="match status" value="1"/>
</dbReference>
<dbReference type="PANTHER" id="PTHR11579:SF0">
    <property type="entry name" value="PROTEIN-L-ISOASPARTATE(D-ASPARTATE) O-METHYLTRANSFERASE"/>
    <property type="match status" value="1"/>
</dbReference>
<sequence length="208" mass="22823">MRRSLVRVLKDKGITNEKVLAAIGTVPRHVFFDEIFDSHAYQDKAFPIAEGQTISQPYTVAFQSDLLEITPGSKILEVGTGSGYQCCVLLELGAEVITIEYKEKLSLLARQTLGQMGYHAHFLVGDGSQGYPQLGPYDGIIVTAGAPIQAIDPLVKQLKVGGKLIIPVGDLQTQKMLRISKVSKTEIVREEYNNFSFVPLLGDNGWTN</sequence>
<dbReference type="GO" id="GO:0032259">
    <property type="term" value="P:methylation"/>
    <property type="evidence" value="ECO:0007669"/>
    <property type="project" value="UniProtKB-KW"/>
</dbReference>
<comment type="subcellular location">
    <subcellularLocation>
        <location evidence="1 7">Cytoplasm</location>
    </subcellularLocation>
</comment>
<proteinExistence type="inferred from homology"/>